<evidence type="ECO:0000256" key="2">
    <source>
        <dbReference type="SAM" id="Phobius"/>
    </source>
</evidence>
<reference evidence="3" key="1">
    <citation type="journal article" date="2021" name="Genome Biol. Evol.">
        <title>A High-Quality Reference Genome for a Parasitic Bivalve with Doubly Uniparental Inheritance (Bivalvia: Unionida).</title>
        <authorList>
            <person name="Smith C.H."/>
        </authorList>
    </citation>
    <scope>NUCLEOTIDE SEQUENCE</scope>
    <source>
        <strain evidence="3">CHS0354</strain>
    </source>
</reference>
<keyword evidence="2" id="KW-0472">Membrane</keyword>
<keyword evidence="2" id="KW-1133">Transmembrane helix</keyword>
<dbReference type="AlphaFoldDB" id="A0AAE0SDW2"/>
<dbReference type="Proteomes" id="UP001195483">
    <property type="component" value="Unassembled WGS sequence"/>
</dbReference>
<reference evidence="3" key="2">
    <citation type="journal article" date="2021" name="Genome Biol. Evol.">
        <title>Developing a high-quality reference genome for a parasitic bivalve with doubly uniparental inheritance (Bivalvia: Unionida).</title>
        <authorList>
            <person name="Smith C.H."/>
        </authorList>
    </citation>
    <scope>NUCLEOTIDE SEQUENCE</scope>
    <source>
        <strain evidence="3">CHS0354</strain>
        <tissue evidence="3">Mantle</tissue>
    </source>
</reference>
<keyword evidence="4" id="KW-1185">Reference proteome</keyword>
<keyword evidence="2" id="KW-0812">Transmembrane</keyword>
<evidence type="ECO:0000256" key="1">
    <source>
        <dbReference type="SAM" id="MobiDB-lite"/>
    </source>
</evidence>
<name>A0AAE0SDW2_9BIVA</name>
<organism evidence="3 4">
    <name type="scientific">Potamilus streckersoni</name>
    <dbReference type="NCBI Taxonomy" id="2493646"/>
    <lineage>
        <taxon>Eukaryota</taxon>
        <taxon>Metazoa</taxon>
        <taxon>Spiralia</taxon>
        <taxon>Lophotrochozoa</taxon>
        <taxon>Mollusca</taxon>
        <taxon>Bivalvia</taxon>
        <taxon>Autobranchia</taxon>
        <taxon>Heteroconchia</taxon>
        <taxon>Palaeoheterodonta</taxon>
        <taxon>Unionida</taxon>
        <taxon>Unionoidea</taxon>
        <taxon>Unionidae</taxon>
        <taxon>Ambleminae</taxon>
        <taxon>Lampsilini</taxon>
        <taxon>Potamilus</taxon>
    </lineage>
</organism>
<accession>A0AAE0SDW2</accession>
<protein>
    <submittedName>
        <fullName evidence="3">Uncharacterized protein</fullName>
    </submittedName>
</protein>
<feature type="transmembrane region" description="Helical" evidence="2">
    <location>
        <begin position="68"/>
        <end position="89"/>
    </location>
</feature>
<feature type="region of interest" description="Disordered" evidence="1">
    <location>
        <begin position="1"/>
        <end position="23"/>
    </location>
</feature>
<reference evidence="3" key="3">
    <citation type="submission" date="2023-05" db="EMBL/GenBank/DDBJ databases">
        <authorList>
            <person name="Smith C.H."/>
        </authorList>
    </citation>
    <scope>NUCLEOTIDE SEQUENCE</scope>
    <source>
        <strain evidence="3">CHS0354</strain>
        <tissue evidence="3">Mantle</tissue>
    </source>
</reference>
<sequence length="90" mass="9973">MPSAAVSTMELDGYDNPTFSDRDRKEVGLGDISKPVEQPQPICEITFGNRKKDFSPAPDMAFEDKIKLGFLIGFPTIFFILAIILTAAYN</sequence>
<proteinExistence type="predicted"/>
<gene>
    <name evidence="3" type="ORF">CHS0354_015179</name>
</gene>
<evidence type="ECO:0000313" key="4">
    <source>
        <dbReference type="Proteomes" id="UP001195483"/>
    </source>
</evidence>
<comment type="caution">
    <text evidence="3">The sequence shown here is derived from an EMBL/GenBank/DDBJ whole genome shotgun (WGS) entry which is preliminary data.</text>
</comment>
<evidence type="ECO:0000313" key="3">
    <source>
        <dbReference type="EMBL" id="KAK3589673.1"/>
    </source>
</evidence>
<dbReference type="EMBL" id="JAEAOA010000943">
    <property type="protein sequence ID" value="KAK3589673.1"/>
    <property type="molecule type" value="Genomic_DNA"/>
</dbReference>